<dbReference type="Gene3D" id="3.40.50.720">
    <property type="entry name" value="NAD(P)-binding Rossmann-like Domain"/>
    <property type="match status" value="1"/>
</dbReference>
<keyword evidence="3" id="KW-0548">Nucleotidyltransferase</keyword>
<evidence type="ECO:0000259" key="2">
    <source>
        <dbReference type="Pfam" id="PF00899"/>
    </source>
</evidence>
<dbReference type="EMBL" id="LHXV01000009">
    <property type="protein sequence ID" value="KXB01529.1"/>
    <property type="molecule type" value="Genomic_DNA"/>
</dbReference>
<gene>
    <name evidence="3" type="ORF">AKJ41_01185</name>
</gene>
<comment type="caution">
    <text evidence="3">The sequence shown here is derived from an EMBL/GenBank/DDBJ whole genome shotgun (WGS) entry which is preliminary data.</text>
</comment>
<sequence>MTDKEELKELTEREEVRYGRQIMMEGFGEENQKKLRSTTALVAGAGGLGSPVSIYLAVAGVGRLRIVDNDEIELSNLNRQILYGDDDIGRNKAEVAKEKIGEINKDIEVESVKRKISDRSIDGLVKECDLIVDCMDSYRGRYVLNEASVGRNIPMFHGAVRGMRGQVTTIIPGETPCLRCIVPSPPPPEKSPVVGATAGLIGAIQVHEVIKYILEKGDLLKNRLLLIEGGTEINEVEIHRNLECEVCGEGQGSE</sequence>
<dbReference type="GO" id="GO:0004792">
    <property type="term" value="F:thiosulfate-cyanide sulfurtransferase activity"/>
    <property type="evidence" value="ECO:0007669"/>
    <property type="project" value="TreeGrafter"/>
</dbReference>
<dbReference type="SUPFAM" id="SSF69572">
    <property type="entry name" value="Activating enzymes of the ubiquitin-like proteins"/>
    <property type="match status" value="1"/>
</dbReference>
<dbReference type="Proteomes" id="UP000070344">
    <property type="component" value="Unassembled WGS sequence"/>
</dbReference>
<reference evidence="3 4" key="1">
    <citation type="journal article" date="2016" name="Sci. Rep.">
        <title>Metabolic traits of an uncultured archaeal lineage -MSBL1- from brine pools of the Red Sea.</title>
        <authorList>
            <person name="Mwirichia R."/>
            <person name="Alam I."/>
            <person name="Rashid M."/>
            <person name="Vinu M."/>
            <person name="Ba-Alawi W."/>
            <person name="Anthony Kamau A."/>
            <person name="Kamanda Ngugi D."/>
            <person name="Goker M."/>
            <person name="Klenk H.P."/>
            <person name="Bajic V."/>
            <person name="Stingl U."/>
        </authorList>
    </citation>
    <scope>NUCLEOTIDE SEQUENCE [LARGE SCALE GENOMIC DNA]</scope>
    <source>
        <strain evidence="3">SCGC-AAA259O05</strain>
    </source>
</reference>
<dbReference type="PANTHER" id="PTHR10953">
    <property type="entry name" value="UBIQUITIN-ACTIVATING ENZYME E1"/>
    <property type="match status" value="1"/>
</dbReference>
<dbReference type="AlphaFoldDB" id="A0A133V504"/>
<dbReference type="InterPro" id="IPR035985">
    <property type="entry name" value="Ubiquitin-activating_enz"/>
</dbReference>
<evidence type="ECO:0000313" key="4">
    <source>
        <dbReference type="Proteomes" id="UP000070344"/>
    </source>
</evidence>
<dbReference type="GO" id="GO:0016779">
    <property type="term" value="F:nucleotidyltransferase activity"/>
    <property type="evidence" value="ECO:0007669"/>
    <property type="project" value="UniProtKB-KW"/>
</dbReference>
<dbReference type="CDD" id="cd00757">
    <property type="entry name" value="ThiF_MoeB_HesA_family"/>
    <property type="match status" value="1"/>
</dbReference>
<dbReference type="FunFam" id="3.40.50.720:FF:000080">
    <property type="entry name" value="Thiazole biosynthesis adenylyltransferase ThiF"/>
    <property type="match status" value="1"/>
</dbReference>
<evidence type="ECO:0000313" key="3">
    <source>
        <dbReference type="EMBL" id="KXB01529.1"/>
    </source>
</evidence>
<dbReference type="GO" id="GO:0005737">
    <property type="term" value="C:cytoplasm"/>
    <property type="evidence" value="ECO:0007669"/>
    <property type="project" value="TreeGrafter"/>
</dbReference>
<dbReference type="PANTHER" id="PTHR10953:SF102">
    <property type="entry name" value="ADENYLYLTRANSFERASE AND SULFURTRANSFERASE MOCS3"/>
    <property type="match status" value="1"/>
</dbReference>
<name>A0A133V504_9EURY</name>
<comment type="similarity">
    <text evidence="1">Belongs to the HesA/MoeB/ThiF family.</text>
</comment>
<evidence type="ECO:0000256" key="1">
    <source>
        <dbReference type="ARBA" id="ARBA00009919"/>
    </source>
</evidence>
<dbReference type="InterPro" id="IPR000594">
    <property type="entry name" value="ThiF_NAD_FAD-bd"/>
</dbReference>
<protein>
    <submittedName>
        <fullName evidence="3">Adenylyltransferase</fullName>
    </submittedName>
</protein>
<dbReference type="InterPro" id="IPR045886">
    <property type="entry name" value="ThiF/MoeB/HesA"/>
</dbReference>
<feature type="domain" description="THIF-type NAD/FAD binding fold" evidence="2">
    <location>
        <begin position="18"/>
        <end position="244"/>
    </location>
</feature>
<proteinExistence type="inferred from homology"/>
<keyword evidence="3" id="KW-0808">Transferase</keyword>
<accession>A0A133V504</accession>
<dbReference type="GO" id="GO:0008641">
    <property type="term" value="F:ubiquitin-like modifier activating enzyme activity"/>
    <property type="evidence" value="ECO:0007669"/>
    <property type="project" value="InterPro"/>
</dbReference>
<keyword evidence="4" id="KW-1185">Reference proteome</keyword>
<dbReference type="Pfam" id="PF00899">
    <property type="entry name" value="ThiF"/>
    <property type="match status" value="1"/>
</dbReference>
<organism evidence="3 4">
    <name type="scientific">candidate division MSBL1 archaeon SCGC-AAA259O05</name>
    <dbReference type="NCBI Taxonomy" id="1698271"/>
    <lineage>
        <taxon>Archaea</taxon>
        <taxon>Methanobacteriati</taxon>
        <taxon>Methanobacteriota</taxon>
        <taxon>candidate division MSBL1</taxon>
    </lineage>
</organism>